<feature type="compositionally biased region" description="Basic and acidic residues" evidence="6">
    <location>
        <begin position="106"/>
        <end position="119"/>
    </location>
</feature>
<feature type="domain" description="N-end rule aminoacyl transferase C-terminal" evidence="8">
    <location>
        <begin position="338"/>
        <end position="475"/>
    </location>
</feature>
<gene>
    <name evidence="9" type="ORF">XYLVIOL_LOCUS4499</name>
</gene>
<comment type="caution">
    <text evidence="9">The sequence shown here is derived from an EMBL/GenBank/DDBJ whole genome shotgun (WGS) entry which is preliminary data.</text>
</comment>
<dbReference type="Pfam" id="PF04376">
    <property type="entry name" value="ATE_N"/>
    <property type="match status" value="1"/>
</dbReference>
<dbReference type="PANTHER" id="PTHR21367">
    <property type="entry name" value="ARGININE-TRNA-PROTEIN TRANSFERASE 1"/>
    <property type="match status" value="1"/>
</dbReference>
<keyword evidence="10" id="KW-1185">Reference proteome</keyword>
<keyword evidence="2 5" id="KW-0808">Transferase</keyword>
<dbReference type="SUPFAM" id="SSF55729">
    <property type="entry name" value="Acyl-CoA N-acyltransferases (Nat)"/>
    <property type="match status" value="1"/>
</dbReference>
<dbReference type="Proteomes" id="UP001642520">
    <property type="component" value="Unassembled WGS sequence"/>
</dbReference>
<evidence type="ECO:0000256" key="6">
    <source>
        <dbReference type="SAM" id="MobiDB-lite"/>
    </source>
</evidence>
<feature type="domain" description="N-end aminoacyl transferase N-terminal" evidence="7">
    <location>
        <begin position="18"/>
        <end position="89"/>
    </location>
</feature>
<keyword evidence="4 5" id="KW-0012">Acyltransferase</keyword>
<dbReference type="EMBL" id="CAXAJV020001290">
    <property type="protein sequence ID" value="CAL7940448.1"/>
    <property type="molecule type" value="Genomic_DNA"/>
</dbReference>
<sequence>MAKPSYSIVEYYGEQDRYKCGYCKSPDTNFSHGMGTHILTVQDYQALIDRGWRRCGSYCYKSTMDQTCCPMYTIKCNALKFQISKSQKKILKRMVKFLKNELHKNDSMDTEDSHHRDNIDIGEIPSHSKHRLKSDENISDMEVKFIDDGLNTRLHPNTTNKEKGNSDSGIKQNKSENVPIATSRNDDFSGTPQSGTSQSVDMDSTRTPCMKAKLLRKQRKQNKLLAQGKTQEEVDAIFKEHKQENHTKSLEELFEEIYNGTSKLELKLVRTSPMNSGYLKTSKQSYEVYKIYQTTVHGVVAEKVTEKQYTRFLVKSPLQMKLVRTMSDEFIKTLKISANLFKKYQMIIHGESEEESDDVSFFNFLVKSSLQPWTPDDGPPSGYGSFHEQYWLDNELIAVGVIDILPSCISSVYFFYDPAYSHLSLGTFSSLREIYLTRQLNKTAKDLKYYYMGFYIHTCPKMRYKARMRPSQLLCPETYAWFDIEPCLLKLDKQKYSRLNDDIDAIDEDGIIDLRKVLVLYRQVAMPYEIYKKQTHQTITQEEEDEIKEYASLVGMKCAQRLLLYRC</sequence>
<comment type="catalytic activity">
    <reaction evidence="5">
        <text>an N-terminal L-alpha-aminoacyl-[protein] + L-arginyl-tRNA(Arg) = an N-terminal L-arginyl-L-aminoacyl-[protein] + tRNA(Arg) + H(+)</text>
        <dbReference type="Rhea" id="RHEA:10208"/>
        <dbReference type="Rhea" id="RHEA-COMP:9658"/>
        <dbReference type="Rhea" id="RHEA-COMP:9673"/>
        <dbReference type="Rhea" id="RHEA-COMP:10636"/>
        <dbReference type="Rhea" id="RHEA-COMP:10638"/>
        <dbReference type="ChEBI" id="CHEBI:15378"/>
        <dbReference type="ChEBI" id="CHEBI:78442"/>
        <dbReference type="ChEBI" id="CHEBI:78513"/>
        <dbReference type="ChEBI" id="CHEBI:78597"/>
        <dbReference type="ChEBI" id="CHEBI:83562"/>
        <dbReference type="EC" id="2.3.2.8"/>
    </reaction>
</comment>
<feature type="region of interest" description="Disordered" evidence="6">
    <location>
        <begin position="149"/>
        <end position="204"/>
    </location>
</feature>
<evidence type="ECO:0000259" key="8">
    <source>
        <dbReference type="Pfam" id="PF04377"/>
    </source>
</evidence>
<evidence type="ECO:0000256" key="5">
    <source>
        <dbReference type="PIRNR" id="PIRNR037207"/>
    </source>
</evidence>
<evidence type="ECO:0000256" key="2">
    <source>
        <dbReference type="ARBA" id="ARBA00022679"/>
    </source>
</evidence>
<keyword evidence="3 5" id="KW-0833">Ubl conjugation pathway</keyword>
<evidence type="ECO:0000256" key="4">
    <source>
        <dbReference type="ARBA" id="ARBA00023315"/>
    </source>
</evidence>
<dbReference type="PIRSF" id="PIRSF037207">
    <property type="entry name" value="ATE1_euk"/>
    <property type="match status" value="1"/>
</dbReference>
<evidence type="ECO:0000259" key="7">
    <source>
        <dbReference type="Pfam" id="PF04376"/>
    </source>
</evidence>
<dbReference type="InterPro" id="IPR007471">
    <property type="entry name" value="N-end_Aminoacyl_Trfase_N"/>
</dbReference>
<evidence type="ECO:0000313" key="9">
    <source>
        <dbReference type="EMBL" id="CAL7940448.1"/>
    </source>
</evidence>
<protein>
    <recommendedName>
        <fullName evidence="5">Arginyl-tRNA--protein transferase 1</fullName>
        <shortName evidence="5">Arginyltransferase 1</shortName>
        <shortName evidence="5">R-transferase 1</shortName>
        <ecNumber evidence="5">2.3.2.8</ecNumber>
    </recommendedName>
    <alternativeName>
        <fullName evidence="5">Arginine-tRNA--protein transferase 1</fullName>
    </alternativeName>
</protein>
<evidence type="ECO:0000313" key="10">
    <source>
        <dbReference type="Proteomes" id="UP001642520"/>
    </source>
</evidence>
<dbReference type="EC" id="2.3.2.8" evidence="5"/>
<dbReference type="Pfam" id="PF04377">
    <property type="entry name" value="ATE_C"/>
    <property type="match status" value="1"/>
</dbReference>
<evidence type="ECO:0000256" key="3">
    <source>
        <dbReference type="ARBA" id="ARBA00022786"/>
    </source>
</evidence>
<proteinExistence type="inferred from homology"/>
<comment type="similarity">
    <text evidence="1 5">Belongs to the R-transferase family.</text>
</comment>
<evidence type="ECO:0000256" key="1">
    <source>
        <dbReference type="ARBA" id="ARBA00009991"/>
    </source>
</evidence>
<dbReference type="InterPro" id="IPR016181">
    <property type="entry name" value="Acyl_CoA_acyltransferase"/>
</dbReference>
<comment type="function">
    <text evidence="5">Involved in the post-translational conjugation of arginine to the N-terminal aspartate or glutamate of a protein. This arginylation is required for degradation of the protein via the ubiquitin pathway.</text>
</comment>
<feature type="compositionally biased region" description="Polar residues" evidence="6">
    <location>
        <begin position="166"/>
        <end position="204"/>
    </location>
</feature>
<name>A0ABP1NK49_XYLVO</name>
<dbReference type="PANTHER" id="PTHR21367:SF1">
    <property type="entry name" value="ARGINYL-TRNA--PROTEIN TRANSFERASE 1"/>
    <property type="match status" value="1"/>
</dbReference>
<organism evidence="9 10">
    <name type="scientific">Xylocopa violacea</name>
    <name type="common">Violet carpenter bee</name>
    <name type="synonym">Apis violacea</name>
    <dbReference type="NCBI Taxonomy" id="135666"/>
    <lineage>
        <taxon>Eukaryota</taxon>
        <taxon>Metazoa</taxon>
        <taxon>Ecdysozoa</taxon>
        <taxon>Arthropoda</taxon>
        <taxon>Hexapoda</taxon>
        <taxon>Insecta</taxon>
        <taxon>Pterygota</taxon>
        <taxon>Neoptera</taxon>
        <taxon>Endopterygota</taxon>
        <taxon>Hymenoptera</taxon>
        <taxon>Apocrita</taxon>
        <taxon>Aculeata</taxon>
        <taxon>Apoidea</taxon>
        <taxon>Anthophila</taxon>
        <taxon>Apidae</taxon>
        <taxon>Xylocopa</taxon>
        <taxon>Xylocopa</taxon>
    </lineage>
</organism>
<reference evidence="9 10" key="1">
    <citation type="submission" date="2024-08" db="EMBL/GenBank/DDBJ databases">
        <authorList>
            <person name="Will J Nash"/>
            <person name="Angela Man"/>
            <person name="Seanna McTaggart"/>
            <person name="Kendall Baker"/>
            <person name="Tom Barker"/>
            <person name="Leah Catchpole"/>
            <person name="Alex Durrant"/>
            <person name="Karim Gharbi"/>
            <person name="Naomi Irish"/>
            <person name="Gemy Kaithakottil"/>
            <person name="Debby Ku"/>
            <person name="Aaliyah Providence"/>
            <person name="Felix Shaw"/>
            <person name="David Swarbreck"/>
            <person name="Chris Watkins"/>
            <person name="Ann M. McCartney"/>
            <person name="Giulio Formenti"/>
            <person name="Alice Mouton"/>
            <person name="Noel Vella"/>
            <person name="Bjorn M von Reumont"/>
            <person name="Adriana Vella"/>
            <person name="Wilfried Haerty"/>
        </authorList>
    </citation>
    <scope>NUCLEOTIDE SEQUENCE [LARGE SCALE GENOMIC DNA]</scope>
</reference>
<feature type="region of interest" description="Disordered" evidence="6">
    <location>
        <begin position="106"/>
        <end position="133"/>
    </location>
</feature>
<dbReference type="InterPro" id="IPR030700">
    <property type="entry name" value="N-end_Aminoacyl_Trfase"/>
</dbReference>
<dbReference type="InterPro" id="IPR017137">
    <property type="entry name" value="Arg-tRNA-P_Trfase_1_euk"/>
</dbReference>
<accession>A0ABP1NK49</accession>
<dbReference type="InterPro" id="IPR007472">
    <property type="entry name" value="N-end_Aminoacyl_Trfase_C"/>
</dbReference>